<comment type="caution">
    <text evidence="10">The sequence shown here is derived from an EMBL/GenBank/DDBJ whole genome shotgun (WGS) entry which is preliminary data.</text>
</comment>
<dbReference type="OrthoDB" id="6497966at2759"/>
<organism evidence="10 11">
    <name type="scientific">Haemaphysalis longicornis</name>
    <name type="common">Bush tick</name>
    <dbReference type="NCBI Taxonomy" id="44386"/>
    <lineage>
        <taxon>Eukaryota</taxon>
        <taxon>Metazoa</taxon>
        <taxon>Ecdysozoa</taxon>
        <taxon>Arthropoda</taxon>
        <taxon>Chelicerata</taxon>
        <taxon>Arachnida</taxon>
        <taxon>Acari</taxon>
        <taxon>Parasitiformes</taxon>
        <taxon>Ixodida</taxon>
        <taxon>Ixodoidea</taxon>
        <taxon>Ixodidae</taxon>
        <taxon>Haemaphysalinae</taxon>
        <taxon>Haemaphysalis</taxon>
    </lineage>
</organism>
<evidence type="ECO:0000256" key="1">
    <source>
        <dbReference type="ARBA" id="ARBA00001947"/>
    </source>
</evidence>
<comment type="similarity">
    <text evidence="2">Belongs to the peptidase M13 family.</text>
</comment>
<dbReference type="InterPro" id="IPR018497">
    <property type="entry name" value="Peptidase_M13_C"/>
</dbReference>
<dbReference type="GO" id="GO:0016485">
    <property type="term" value="P:protein processing"/>
    <property type="evidence" value="ECO:0007669"/>
    <property type="project" value="TreeGrafter"/>
</dbReference>
<dbReference type="Gene3D" id="3.40.390.10">
    <property type="entry name" value="Collagenase (Catalytic Domain)"/>
    <property type="match status" value="1"/>
</dbReference>
<feature type="domain" description="Peptidase M13 N-terminal" evidence="9">
    <location>
        <begin position="87"/>
        <end position="161"/>
    </location>
</feature>
<dbReference type="InterPro" id="IPR000718">
    <property type="entry name" value="Peptidase_M13"/>
</dbReference>
<dbReference type="EMBL" id="JABSTR010000004">
    <property type="protein sequence ID" value="KAH9368556.1"/>
    <property type="molecule type" value="Genomic_DNA"/>
</dbReference>
<keyword evidence="7" id="KW-0482">Metalloprotease</keyword>
<keyword evidence="4" id="KW-0479">Metal-binding</keyword>
<evidence type="ECO:0000256" key="5">
    <source>
        <dbReference type="ARBA" id="ARBA00022801"/>
    </source>
</evidence>
<comment type="cofactor">
    <cofactor evidence="1">
        <name>Zn(2+)</name>
        <dbReference type="ChEBI" id="CHEBI:29105"/>
    </cofactor>
</comment>
<evidence type="ECO:0000256" key="7">
    <source>
        <dbReference type="ARBA" id="ARBA00023049"/>
    </source>
</evidence>
<keyword evidence="3" id="KW-0645">Protease</keyword>
<keyword evidence="6" id="KW-0862">Zinc</keyword>
<dbReference type="InterPro" id="IPR008753">
    <property type="entry name" value="Peptidase_M13_N"/>
</dbReference>
<dbReference type="InterPro" id="IPR042089">
    <property type="entry name" value="Peptidase_M13_dom_2"/>
</dbReference>
<dbReference type="PROSITE" id="PS51885">
    <property type="entry name" value="NEPRILYSIN"/>
    <property type="match status" value="1"/>
</dbReference>
<dbReference type="GO" id="GO:0046872">
    <property type="term" value="F:metal ion binding"/>
    <property type="evidence" value="ECO:0007669"/>
    <property type="project" value="UniProtKB-KW"/>
</dbReference>
<evidence type="ECO:0000259" key="8">
    <source>
        <dbReference type="Pfam" id="PF01431"/>
    </source>
</evidence>
<feature type="domain" description="Peptidase M13 C-terminal" evidence="8">
    <location>
        <begin position="214"/>
        <end position="412"/>
    </location>
</feature>
<dbReference type="PANTHER" id="PTHR11733:SF241">
    <property type="entry name" value="GH26575P-RELATED"/>
    <property type="match status" value="1"/>
</dbReference>
<dbReference type="GO" id="GO:0004222">
    <property type="term" value="F:metalloendopeptidase activity"/>
    <property type="evidence" value="ECO:0007669"/>
    <property type="project" value="InterPro"/>
</dbReference>
<evidence type="ECO:0000256" key="6">
    <source>
        <dbReference type="ARBA" id="ARBA00022833"/>
    </source>
</evidence>
<evidence type="ECO:0000256" key="2">
    <source>
        <dbReference type="ARBA" id="ARBA00007357"/>
    </source>
</evidence>
<name>A0A9J6G2H1_HAELO</name>
<dbReference type="Proteomes" id="UP000821853">
    <property type="component" value="Chromosome 2"/>
</dbReference>
<dbReference type="GO" id="GO:0005886">
    <property type="term" value="C:plasma membrane"/>
    <property type="evidence" value="ECO:0007669"/>
    <property type="project" value="TreeGrafter"/>
</dbReference>
<accession>A0A9J6G2H1</accession>
<proteinExistence type="inferred from homology"/>
<evidence type="ECO:0000256" key="4">
    <source>
        <dbReference type="ARBA" id="ARBA00022723"/>
    </source>
</evidence>
<dbReference type="Pfam" id="PF01431">
    <property type="entry name" value="Peptidase_M13"/>
    <property type="match status" value="1"/>
</dbReference>
<dbReference type="OMA" id="RYWAGRS"/>
<sequence>MYDANRPLFLPAEWLRMIRLYTNQTYNASHYMICWDNGPLVMQHMIDSAGIGTNDSRLLIGWSLLRRLTHLASGSLMAKMYPLTIEDFCFETALGVMQIAVMDVYFKKYLPESALKKAERMVKLIHDQLKIKMNQTTWIKGDFRTSVNEKAAKLGVYVGYPPYLAAPGSIDRYFAMFPQTGKTFFTSYVEAHKTATGALFKYRDAQNFTVGKANAFYDGRRNVMALLAGIIQPPLFYARGVSAVNFGGLGQIIGHEMMHAFDVRGITRDAGNTRNNLTDAATIEQFQQKVECLRRAYEVEAEPQVQFPRLNARYDSEGFVDWTGLWLAYYAYRALSPDERDAVIPGLPLTAEQLFFVAHCYKWCGSSRRRDPFGAYWATRSRCSLPLRQMAEFATAFNCRPGERMNPSSRCTFFT</sequence>
<keyword evidence="11" id="KW-1185">Reference proteome</keyword>
<keyword evidence="5" id="KW-0378">Hydrolase</keyword>
<gene>
    <name evidence="10" type="ORF">HPB48_020935</name>
</gene>
<evidence type="ECO:0000256" key="3">
    <source>
        <dbReference type="ARBA" id="ARBA00022670"/>
    </source>
</evidence>
<dbReference type="PRINTS" id="PR00786">
    <property type="entry name" value="NEPRILYSIN"/>
</dbReference>
<protein>
    <submittedName>
        <fullName evidence="10">Uncharacterized protein</fullName>
    </submittedName>
</protein>
<dbReference type="Gene3D" id="1.10.1380.10">
    <property type="entry name" value="Neutral endopeptidase , domain2"/>
    <property type="match status" value="1"/>
</dbReference>
<dbReference type="SUPFAM" id="SSF55486">
    <property type="entry name" value="Metalloproteases ('zincins'), catalytic domain"/>
    <property type="match status" value="1"/>
</dbReference>
<evidence type="ECO:0000313" key="11">
    <source>
        <dbReference type="Proteomes" id="UP000821853"/>
    </source>
</evidence>
<dbReference type="InterPro" id="IPR024079">
    <property type="entry name" value="MetalloPept_cat_dom_sf"/>
</dbReference>
<dbReference type="Pfam" id="PF05649">
    <property type="entry name" value="Peptidase_M13_N"/>
    <property type="match status" value="1"/>
</dbReference>
<dbReference type="AlphaFoldDB" id="A0A9J6G2H1"/>
<dbReference type="PANTHER" id="PTHR11733">
    <property type="entry name" value="ZINC METALLOPROTEASE FAMILY M13 NEPRILYSIN-RELATED"/>
    <property type="match status" value="1"/>
</dbReference>
<evidence type="ECO:0000313" key="10">
    <source>
        <dbReference type="EMBL" id="KAH9368556.1"/>
    </source>
</evidence>
<evidence type="ECO:0000259" key="9">
    <source>
        <dbReference type="Pfam" id="PF05649"/>
    </source>
</evidence>
<reference evidence="10 11" key="1">
    <citation type="journal article" date="2020" name="Cell">
        <title>Large-Scale Comparative Analyses of Tick Genomes Elucidate Their Genetic Diversity and Vector Capacities.</title>
        <authorList>
            <consortium name="Tick Genome and Microbiome Consortium (TIGMIC)"/>
            <person name="Jia N."/>
            <person name="Wang J."/>
            <person name="Shi W."/>
            <person name="Du L."/>
            <person name="Sun Y."/>
            <person name="Zhan W."/>
            <person name="Jiang J.F."/>
            <person name="Wang Q."/>
            <person name="Zhang B."/>
            <person name="Ji P."/>
            <person name="Bell-Sakyi L."/>
            <person name="Cui X.M."/>
            <person name="Yuan T.T."/>
            <person name="Jiang B.G."/>
            <person name="Yang W.F."/>
            <person name="Lam T.T."/>
            <person name="Chang Q.C."/>
            <person name="Ding S.J."/>
            <person name="Wang X.J."/>
            <person name="Zhu J.G."/>
            <person name="Ruan X.D."/>
            <person name="Zhao L."/>
            <person name="Wei J.T."/>
            <person name="Ye R.Z."/>
            <person name="Que T.C."/>
            <person name="Du C.H."/>
            <person name="Zhou Y.H."/>
            <person name="Cheng J.X."/>
            <person name="Dai P.F."/>
            <person name="Guo W.B."/>
            <person name="Han X.H."/>
            <person name="Huang E.J."/>
            <person name="Li L.F."/>
            <person name="Wei W."/>
            <person name="Gao Y.C."/>
            <person name="Liu J.Z."/>
            <person name="Shao H.Z."/>
            <person name="Wang X."/>
            <person name="Wang C.C."/>
            <person name="Yang T.C."/>
            <person name="Huo Q.B."/>
            <person name="Li W."/>
            <person name="Chen H.Y."/>
            <person name="Chen S.E."/>
            <person name="Zhou L.G."/>
            <person name="Ni X.B."/>
            <person name="Tian J.H."/>
            <person name="Sheng Y."/>
            <person name="Liu T."/>
            <person name="Pan Y.S."/>
            <person name="Xia L.Y."/>
            <person name="Li J."/>
            <person name="Zhao F."/>
            <person name="Cao W.C."/>
        </authorList>
    </citation>
    <scope>NUCLEOTIDE SEQUENCE [LARGE SCALE GENOMIC DNA]</scope>
    <source>
        <strain evidence="10">HaeL-2018</strain>
    </source>
</reference>
<dbReference type="VEuPathDB" id="VectorBase:HLOH_044943"/>